<dbReference type="Gene3D" id="2.30.30.760">
    <property type="match status" value="1"/>
</dbReference>
<dbReference type="NCBIfam" id="TIGR03170">
    <property type="entry name" value="flgA_cterm"/>
    <property type="match status" value="1"/>
</dbReference>
<protein>
    <recommendedName>
        <fullName evidence="1">Flagella basal body P-ring formation protein FlgA</fullName>
    </recommendedName>
</protein>
<evidence type="ECO:0000259" key="2">
    <source>
        <dbReference type="Pfam" id="PF13144"/>
    </source>
</evidence>
<sequence length="218" mass="24933">MLLFIFISYIFSNLAFGATLHDIIKDKIQKEIPNITINSLSILKPNSIPEDFDKYILMDVVLLSMRNEDGNVKAIYKMPNNLNRSIFFKFKIDAKVSVFVSLIDMDKGHILNFNDYKKTQISLKNFDKDSILSIPKVSLITKTRIKRDKVLTNRQFKTLSDIKRGDTINAIIVDGGLKVEIQVKALEDANIGEIIKVKSDNNQIFKAIIVEKNRAIIR</sequence>
<dbReference type="Pfam" id="PF13144">
    <property type="entry name" value="ChapFlgA"/>
    <property type="match status" value="1"/>
</dbReference>
<comment type="subcellular location">
    <subcellularLocation>
        <location evidence="1">Periplasm</location>
    </subcellularLocation>
</comment>
<dbReference type="Proteomes" id="UP000321812">
    <property type="component" value="Unassembled WGS sequence"/>
</dbReference>
<feature type="domain" description="Flagella basal body P-ring formation protein FlgA SAF" evidence="2">
    <location>
        <begin position="97"/>
        <end position="214"/>
    </location>
</feature>
<organism evidence="3 4">
    <name type="scientific">Campylobacter hyointestinalis</name>
    <dbReference type="NCBI Taxonomy" id="198"/>
    <lineage>
        <taxon>Bacteria</taxon>
        <taxon>Pseudomonadati</taxon>
        <taxon>Campylobacterota</taxon>
        <taxon>Epsilonproteobacteria</taxon>
        <taxon>Campylobacterales</taxon>
        <taxon>Campylobacteraceae</taxon>
        <taxon>Campylobacter</taxon>
    </lineage>
</organism>
<evidence type="ECO:0000256" key="1">
    <source>
        <dbReference type="RuleBase" id="RU362063"/>
    </source>
</evidence>
<keyword evidence="1" id="KW-1005">Bacterial flagellum biogenesis</keyword>
<dbReference type="InterPro" id="IPR017585">
    <property type="entry name" value="SAF_FlgA"/>
</dbReference>
<dbReference type="PANTHER" id="PTHR36307:SF1">
    <property type="entry name" value="FLAGELLA BASAL BODY P-RING FORMATION PROTEIN FLGA"/>
    <property type="match status" value="1"/>
</dbReference>
<keyword evidence="3" id="KW-0282">Flagellum</keyword>
<dbReference type="PANTHER" id="PTHR36307">
    <property type="entry name" value="FLAGELLA BASAL BODY P-RING FORMATION PROTEIN FLGA"/>
    <property type="match status" value="1"/>
</dbReference>
<evidence type="ECO:0000313" key="4">
    <source>
        <dbReference type="Proteomes" id="UP000321812"/>
    </source>
</evidence>
<comment type="function">
    <text evidence="1">Involved in the assembly process of the P-ring formation. It may associate with FlgF on the rod constituting a structure essential for the P-ring assembly or may act as a modulator protein for the P-ring assembly.</text>
</comment>
<proteinExistence type="inferred from homology"/>
<keyword evidence="3" id="KW-0966">Cell projection</keyword>
<keyword evidence="3" id="KW-0969">Cilium</keyword>
<evidence type="ECO:0000313" key="3">
    <source>
        <dbReference type="EMBL" id="TWO21838.1"/>
    </source>
</evidence>
<dbReference type="AlphaFoldDB" id="A0A562XI67"/>
<dbReference type="GO" id="GO:0042597">
    <property type="term" value="C:periplasmic space"/>
    <property type="evidence" value="ECO:0007669"/>
    <property type="project" value="UniProtKB-SubCell"/>
</dbReference>
<reference evidence="3 4" key="1">
    <citation type="submission" date="2019-07" db="EMBL/GenBank/DDBJ databases">
        <title>Rapid identification of Enteric Bacteria from Whole Genome Sequences (WGS) using Average Nucleotide Identity (ANI).</title>
        <authorList>
            <person name="Lane C."/>
        </authorList>
    </citation>
    <scope>NUCLEOTIDE SEQUENCE [LARGE SCALE GENOMIC DNA]</scope>
    <source>
        <strain evidence="3 4">D2411</strain>
    </source>
</reference>
<dbReference type="GO" id="GO:0044780">
    <property type="term" value="P:bacterial-type flagellum assembly"/>
    <property type="evidence" value="ECO:0007669"/>
    <property type="project" value="InterPro"/>
</dbReference>
<comment type="caution">
    <text evidence="3">The sequence shown here is derived from an EMBL/GenBank/DDBJ whole genome shotgun (WGS) entry which is preliminary data.</text>
</comment>
<dbReference type="InterPro" id="IPR039246">
    <property type="entry name" value="Flagellar_FlgA"/>
</dbReference>
<dbReference type="EMBL" id="VOAP01000009">
    <property type="protein sequence ID" value="TWO21838.1"/>
    <property type="molecule type" value="Genomic_DNA"/>
</dbReference>
<keyword evidence="1" id="KW-0574">Periplasm</keyword>
<name>A0A562XI67_CAMHY</name>
<comment type="similarity">
    <text evidence="1">Belongs to the FlgA family.</text>
</comment>
<accession>A0A562XI67</accession>
<gene>
    <name evidence="3" type="primary">flgA</name>
    <name evidence="3" type="ORF">YZ82_02300</name>
</gene>